<dbReference type="SUPFAM" id="SSF103481">
    <property type="entry name" value="Multidrug resistance efflux transporter EmrE"/>
    <property type="match status" value="1"/>
</dbReference>
<keyword evidence="8" id="KW-1185">Reference proteome</keyword>
<proteinExistence type="inferred from homology"/>
<keyword evidence="4" id="KW-0812">Transmembrane</keyword>
<comment type="caution">
    <text evidence="7">The sequence shown here is derived from an EMBL/GenBank/DDBJ whole genome shotgun (WGS) entry which is preliminary data.</text>
</comment>
<evidence type="ECO:0000256" key="1">
    <source>
        <dbReference type="ARBA" id="ARBA00004141"/>
    </source>
</evidence>
<evidence type="ECO:0000256" key="4">
    <source>
        <dbReference type="ARBA" id="ARBA00022692"/>
    </source>
</evidence>
<evidence type="ECO:0000256" key="6">
    <source>
        <dbReference type="ARBA" id="ARBA00023136"/>
    </source>
</evidence>
<evidence type="ECO:0000256" key="3">
    <source>
        <dbReference type="ARBA" id="ARBA00022597"/>
    </source>
</evidence>
<dbReference type="Proteomes" id="UP001152795">
    <property type="component" value="Unassembled WGS sequence"/>
</dbReference>
<gene>
    <name evidence="7" type="ORF">PACLA_8A064769</name>
</gene>
<comment type="similarity">
    <text evidence="2">Belongs to the nucleotide-sugar transporter family. SLC35A subfamily.</text>
</comment>
<dbReference type="OrthoDB" id="408493at2759"/>
<dbReference type="Pfam" id="PF04142">
    <property type="entry name" value="Nuc_sug_transp"/>
    <property type="match status" value="1"/>
</dbReference>
<keyword evidence="6" id="KW-0472">Membrane</keyword>
<dbReference type="GO" id="GO:0000139">
    <property type="term" value="C:Golgi membrane"/>
    <property type="evidence" value="ECO:0007669"/>
    <property type="project" value="InterPro"/>
</dbReference>
<dbReference type="EMBL" id="CACRXK020005098">
    <property type="protein sequence ID" value="CAB4005111.1"/>
    <property type="molecule type" value="Genomic_DNA"/>
</dbReference>
<name>A0A7D9IBP0_PARCT</name>
<comment type="subcellular location">
    <subcellularLocation>
        <location evidence="1">Membrane</location>
        <topology evidence="1">Multi-pass membrane protein</topology>
    </subcellularLocation>
</comment>
<evidence type="ECO:0000313" key="8">
    <source>
        <dbReference type="Proteomes" id="UP001152795"/>
    </source>
</evidence>
<dbReference type="NCBIfam" id="TIGR00803">
    <property type="entry name" value="nst"/>
    <property type="match status" value="1"/>
</dbReference>
<evidence type="ECO:0000256" key="5">
    <source>
        <dbReference type="ARBA" id="ARBA00022989"/>
    </source>
</evidence>
<sequence>MALPTRQMHTNLVLRQKHFSTISNEISPEGSLKMENKRHNLDPSNNNRSGSNGIFNMKSMSLIILTLQNASLILTIRYSRTIAGPLYFATTAVVMAETFKLVASLLIILAEHKGNVVNWVSFLHQSIIGNPIDTLKLSIPALIYTVQNNLQYVAISNLDAATFQVTYQLKILTTALFSVVMLKKTLQRGQWFALVMLFIGVGIVQLQHGKVHAKSSDTPTPGPTRKQYPMIGFLAVIASTLCSGFAGVYFEKILKGSKASVWLRNVQLGMYGIAIGLVGMWIKDGEKIQESGFFTGYTGLVWLVVFNQAFGGLLVAVVVKYADNILKGFATSLAIIISCFVSVFFFSFQLNLQFILGAGLVISAVYLYGKSAMTAPKPHDGTAHPTKI</sequence>
<reference evidence="7" key="1">
    <citation type="submission" date="2020-04" db="EMBL/GenBank/DDBJ databases">
        <authorList>
            <person name="Alioto T."/>
            <person name="Alioto T."/>
            <person name="Gomez Garrido J."/>
        </authorList>
    </citation>
    <scope>NUCLEOTIDE SEQUENCE</scope>
    <source>
        <strain evidence="7">A484AB</strain>
    </source>
</reference>
<dbReference type="AlphaFoldDB" id="A0A7D9IBP0"/>
<keyword evidence="3" id="KW-0813">Transport</keyword>
<evidence type="ECO:0000256" key="2">
    <source>
        <dbReference type="ARBA" id="ARBA00009976"/>
    </source>
</evidence>
<accession>A0A7D9IBP0</accession>
<dbReference type="InterPro" id="IPR007271">
    <property type="entry name" value="Nuc_sug_transpt"/>
</dbReference>
<protein>
    <submittedName>
        <fullName evidence="7">UDP-galactose translocator</fullName>
    </submittedName>
</protein>
<evidence type="ECO:0000313" key="7">
    <source>
        <dbReference type="EMBL" id="CAB4005111.1"/>
    </source>
</evidence>
<keyword evidence="3" id="KW-0762">Sugar transport</keyword>
<keyword evidence="5" id="KW-1133">Transmembrane helix</keyword>
<organism evidence="7 8">
    <name type="scientific">Paramuricea clavata</name>
    <name type="common">Red gorgonian</name>
    <name type="synonym">Violescent sea-whip</name>
    <dbReference type="NCBI Taxonomy" id="317549"/>
    <lineage>
        <taxon>Eukaryota</taxon>
        <taxon>Metazoa</taxon>
        <taxon>Cnidaria</taxon>
        <taxon>Anthozoa</taxon>
        <taxon>Octocorallia</taxon>
        <taxon>Malacalcyonacea</taxon>
        <taxon>Plexauridae</taxon>
        <taxon>Paramuricea</taxon>
    </lineage>
</organism>
<dbReference type="GO" id="GO:0015165">
    <property type="term" value="F:pyrimidine nucleotide-sugar transmembrane transporter activity"/>
    <property type="evidence" value="ECO:0007669"/>
    <property type="project" value="InterPro"/>
</dbReference>
<dbReference type="PIRSF" id="PIRSF005799">
    <property type="entry name" value="UDP-gal_transpt"/>
    <property type="match status" value="1"/>
</dbReference>
<dbReference type="InterPro" id="IPR037185">
    <property type="entry name" value="EmrE-like"/>
</dbReference>
<dbReference type="PANTHER" id="PTHR10231">
    <property type="entry name" value="NUCLEOTIDE-SUGAR TRANSMEMBRANE TRANSPORTER"/>
    <property type="match status" value="1"/>
</dbReference>